<feature type="transmembrane region" description="Helical" evidence="1">
    <location>
        <begin position="45"/>
        <end position="61"/>
    </location>
</feature>
<feature type="transmembrane region" description="Helical" evidence="1">
    <location>
        <begin position="67"/>
        <end position="87"/>
    </location>
</feature>
<keyword evidence="1" id="KW-0472">Membrane</keyword>
<keyword evidence="3" id="KW-1185">Reference proteome</keyword>
<dbReference type="EMBL" id="QXJM01000039">
    <property type="protein sequence ID" value="RIE03210.1"/>
    <property type="molecule type" value="Genomic_DNA"/>
</dbReference>
<evidence type="ECO:0000256" key="1">
    <source>
        <dbReference type="SAM" id="Phobius"/>
    </source>
</evidence>
<keyword evidence="1" id="KW-0812">Transmembrane</keyword>
<evidence type="ECO:0000313" key="3">
    <source>
        <dbReference type="Proteomes" id="UP000266340"/>
    </source>
</evidence>
<dbReference type="RefSeq" id="WP_119151240.1">
    <property type="nucleotide sequence ID" value="NZ_JBHSOV010000055.1"/>
</dbReference>
<name>A0A398CLS6_9BACL</name>
<comment type="caution">
    <text evidence="2">The sequence shown here is derived from an EMBL/GenBank/DDBJ whole genome shotgun (WGS) entry which is preliminary data.</text>
</comment>
<dbReference type="Pfam" id="PF14007">
    <property type="entry name" value="YtpI"/>
    <property type="match status" value="1"/>
</dbReference>
<protein>
    <recommendedName>
        <fullName evidence="4">YtpI-like protein</fullName>
    </recommendedName>
</protein>
<feature type="transmembrane region" description="Helical" evidence="1">
    <location>
        <begin position="6"/>
        <end position="25"/>
    </location>
</feature>
<evidence type="ECO:0000313" key="2">
    <source>
        <dbReference type="EMBL" id="RIE03210.1"/>
    </source>
</evidence>
<organism evidence="2 3">
    <name type="scientific">Cohnella faecalis</name>
    <dbReference type="NCBI Taxonomy" id="2315694"/>
    <lineage>
        <taxon>Bacteria</taxon>
        <taxon>Bacillati</taxon>
        <taxon>Bacillota</taxon>
        <taxon>Bacilli</taxon>
        <taxon>Bacillales</taxon>
        <taxon>Paenibacillaceae</taxon>
        <taxon>Cohnella</taxon>
    </lineage>
</organism>
<sequence>MINILQWILGALILVASLLSVYNSFRSRRSVDARLRGLYASRMNMSMGLMLILIALIQMLLFEGSSIRVVVGSVFFLLGMFNLFAGIRNHSHFKKLPS</sequence>
<dbReference type="Proteomes" id="UP000266340">
    <property type="component" value="Unassembled WGS sequence"/>
</dbReference>
<gene>
    <name evidence="2" type="ORF">D3H35_19840</name>
</gene>
<accession>A0A398CLS6</accession>
<proteinExistence type="predicted"/>
<evidence type="ECO:0008006" key="4">
    <source>
        <dbReference type="Google" id="ProtNLM"/>
    </source>
</evidence>
<reference evidence="2 3" key="1">
    <citation type="submission" date="2018-09" db="EMBL/GenBank/DDBJ databases">
        <title>Cohnella cavernae sp. nov., isolated from a karst cave.</title>
        <authorList>
            <person name="Zhu H."/>
        </authorList>
    </citation>
    <scope>NUCLEOTIDE SEQUENCE [LARGE SCALE GENOMIC DNA]</scope>
    <source>
        <strain evidence="2 3">K2E09-144</strain>
    </source>
</reference>
<keyword evidence="1" id="KW-1133">Transmembrane helix</keyword>
<dbReference type="OrthoDB" id="2990512at2"/>
<dbReference type="InterPro" id="IPR025618">
    <property type="entry name" value="YtpI"/>
</dbReference>
<dbReference type="AlphaFoldDB" id="A0A398CLS6"/>